<dbReference type="AlphaFoldDB" id="A0A0J1B7C4"/>
<dbReference type="GeneID" id="28983307"/>
<proteinExistence type="predicted"/>
<dbReference type="EMBL" id="KQ087193">
    <property type="protein sequence ID" value="KLT43624.1"/>
    <property type="molecule type" value="Genomic_DNA"/>
</dbReference>
<dbReference type="RefSeq" id="XP_018280115.1">
    <property type="nucleotide sequence ID" value="XM_018422704.1"/>
</dbReference>
<reference evidence="2 3" key="1">
    <citation type="submission" date="2015-03" db="EMBL/GenBank/DDBJ databases">
        <title>Genomics and transcriptomics of the oil-accumulating basidiomycete yeast T. oleaginosus allow insights into substrate utilization and the diverse evolutionary trajectories of mating systems in fungi.</title>
        <authorList>
            <consortium name="DOE Joint Genome Institute"/>
            <person name="Kourist R."/>
            <person name="Kracht O."/>
            <person name="Bracharz F."/>
            <person name="Lipzen A."/>
            <person name="Nolan M."/>
            <person name="Ohm R."/>
            <person name="Grigoriev I."/>
            <person name="Sun S."/>
            <person name="Heitman J."/>
            <person name="Bruck T."/>
            <person name="Nowrousian M."/>
        </authorList>
    </citation>
    <scope>NUCLEOTIDE SEQUENCE [LARGE SCALE GENOMIC DNA]</scope>
    <source>
        <strain evidence="2 3">IBC0246</strain>
    </source>
</reference>
<evidence type="ECO:0000313" key="3">
    <source>
        <dbReference type="Proteomes" id="UP000053611"/>
    </source>
</evidence>
<dbReference type="Proteomes" id="UP000053611">
    <property type="component" value="Unassembled WGS sequence"/>
</dbReference>
<feature type="compositionally biased region" description="Polar residues" evidence="1">
    <location>
        <begin position="255"/>
        <end position="266"/>
    </location>
</feature>
<accession>A0A0J1B7C4</accession>
<name>A0A0J1B7C4_9TREE</name>
<evidence type="ECO:0000313" key="2">
    <source>
        <dbReference type="EMBL" id="KLT43624.1"/>
    </source>
</evidence>
<sequence>MLALKVSYAELMETEICASASTSLAGRDLTFDVPCGADPNVPLFLEEGQAGFLNAIEQRAASSRSAAEFQPLFTPSQWPLSPAVSPPLSLPHLPPPFPPMTPTSPMPDVAFASCPRAQIALDSMGPPAIRIPALPPMPSPAPPGCATPDPSTTDRSAAAAFTLDETTSRQKIRPATQHEQAYSGLALVAKDKSTPSALGYVKSGAKPLSDKSAKNGEEGAHGSIKSEGCFLPPDKPKVTKATLSRRSSAKLLRPSTGSPLSATLLTSEPARRSLRLNPPRI</sequence>
<gene>
    <name evidence="2" type="ORF">CC85DRAFT_284331</name>
</gene>
<organism evidence="2 3">
    <name type="scientific">Cutaneotrichosporon oleaginosum</name>
    <dbReference type="NCBI Taxonomy" id="879819"/>
    <lineage>
        <taxon>Eukaryota</taxon>
        <taxon>Fungi</taxon>
        <taxon>Dikarya</taxon>
        <taxon>Basidiomycota</taxon>
        <taxon>Agaricomycotina</taxon>
        <taxon>Tremellomycetes</taxon>
        <taxon>Trichosporonales</taxon>
        <taxon>Trichosporonaceae</taxon>
        <taxon>Cutaneotrichosporon</taxon>
    </lineage>
</organism>
<keyword evidence="3" id="KW-1185">Reference proteome</keyword>
<feature type="compositionally biased region" description="Basic and acidic residues" evidence="1">
    <location>
        <begin position="208"/>
        <end position="220"/>
    </location>
</feature>
<evidence type="ECO:0000256" key="1">
    <source>
        <dbReference type="SAM" id="MobiDB-lite"/>
    </source>
</evidence>
<feature type="region of interest" description="Disordered" evidence="1">
    <location>
        <begin position="201"/>
        <end position="281"/>
    </location>
</feature>
<protein>
    <submittedName>
        <fullName evidence="2">Uncharacterized protein</fullName>
    </submittedName>
</protein>